<organism evidence="2 3">
    <name type="scientific">Trichonephila clavipes</name>
    <name type="common">Golden silk orbweaver</name>
    <name type="synonym">Nephila clavipes</name>
    <dbReference type="NCBI Taxonomy" id="2585209"/>
    <lineage>
        <taxon>Eukaryota</taxon>
        <taxon>Metazoa</taxon>
        <taxon>Ecdysozoa</taxon>
        <taxon>Arthropoda</taxon>
        <taxon>Chelicerata</taxon>
        <taxon>Arachnida</taxon>
        <taxon>Araneae</taxon>
        <taxon>Araneomorphae</taxon>
        <taxon>Entelegynae</taxon>
        <taxon>Araneoidea</taxon>
        <taxon>Nephilidae</taxon>
        <taxon>Trichonephila</taxon>
    </lineage>
</organism>
<reference evidence="2" key="1">
    <citation type="submission" date="2020-08" db="EMBL/GenBank/DDBJ databases">
        <title>Multicomponent nature underlies the extraordinary mechanical properties of spider dragline silk.</title>
        <authorList>
            <person name="Kono N."/>
            <person name="Nakamura H."/>
            <person name="Mori M."/>
            <person name="Yoshida Y."/>
            <person name="Ohtoshi R."/>
            <person name="Malay A.D."/>
            <person name="Moran D.A.P."/>
            <person name="Tomita M."/>
            <person name="Numata K."/>
            <person name="Arakawa K."/>
        </authorList>
    </citation>
    <scope>NUCLEOTIDE SEQUENCE</scope>
</reference>
<evidence type="ECO:0000313" key="3">
    <source>
        <dbReference type="Proteomes" id="UP000887159"/>
    </source>
</evidence>
<evidence type="ECO:0000256" key="1">
    <source>
        <dbReference type="SAM" id="MobiDB-lite"/>
    </source>
</evidence>
<evidence type="ECO:0000313" key="2">
    <source>
        <dbReference type="EMBL" id="GFY23769.1"/>
    </source>
</evidence>
<dbReference type="EMBL" id="BMAU01021366">
    <property type="protein sequence ID" value="GFY23769.1"/>
    <property type="molecule type" value="Genomic_DNA"/>
</dbReference>
<protein>
    <submittedName>
        <fullName evidence="2">Uncharacterized protein</fullName>
    </submittedName>
</protein>
<name>A0A8X6VWM3_TRICX</name>
<feature type="region of interest" description="Disordered" evidence="1">
    <location>
        <begin position="1"/>
        <end position="208"/>
    </location>
</feature>
<feature type="compositionally biased region" description="Basic and acidic residues" evidence="1">
    <location>
        <begin position="111"/>
        <end position="123"/>
    </location>
</feature>
<keyword evidence="3" id="KW-1185">Reference proteome</keyword>
<gene>
    <name evidence="2" type="primary">NCL1_49551</name>
    <name evidence="2" type="ORF">TNCV_1630511</name>
</gene>
<comment type="caution">
    <text evidence="2">The sequence shown here is derived from an EMBL/GenBank/DDBJ whole genome shotgun (WGS) entry which is preliminary data.</text>
</comment>
<dbReference type="Proteomes" id="UP000887159">
    <property type="component" value="Unassembled WGS sequence"/>
</dbReference>
<dbReference type="AlphaFoldDB" id="A0A8X6VWM3"/>
<accession>A0A8X6VWM3</accession>
<feature type="compositionally biased region" description="Basic and acidic residues" evidence="1">
    <location>
        <begin position="136"/>
        <end position="148"/>
    </location>
</feature>
<feature type="compositionally biased region" description="Low complexity" evidence="1">
    <location>
        <begin position="169"/>
        <end position="188"/>
    </location>
</feature>
<sequence>MTGLKEDQGEGRMTVTNKRKPHADSSKESLPQMSRRLKSRKEVIGYKRFINTSRSGGPERKRGKVPVKQGYKRSLPTSTNSFNNYRKKFRREEAAMPEQDTGRYNLRFRRKEITEFRPSREQIQDQGGPVRSKGRRYQDYKPYTKDQGYKQLSTSQSRQEPKRGRSSCQNSRSRGAQQQQRQEMGGKSTSRRTESLEVLVGDISNKKH</sequence>
<proteinExistence type="predicted"/>
<feature type="compositionally biased region" description="Basic and acidic residues" evidence="1">
    <location>
        <begin position="1"/>
        <end position="10"/>
    </location>
</feature>
<feature type="compositionally biased region" description="Polar residues" evidence="1">
    <location>
        <begin position="75"/>
        <end position="84"/>
    </location>
</feature>